<evidence type="ECO:0000313" key="1">
    <source>
        <dbReference type="EMBL" id="ASE38434.1"/>
    </source>
</evidence>
<gene>
    <name evidence="1" type="ORF">CEP68_02340</name>
    <name evidence="2" type="ORF">CEP68_16455</name>
</gene>
<dbReference type="EMBL" id="CP022048">
    <property type="protein sequence ID" value="ASE38434.1"/>
    <property type="molecule type" value="Genomic_DNA"/>
</dbReference>
<protein>
    <submittedName>
        <fullName evidence="2">RNA-binding protein</fullName>
    </submittedName>
</protein>
<sequence>MADLTLALNGEYFDAIRDGSKVEEFRLRTDYWRKRLEGRSYERIVLTRGYPARDDHTRRLVLPWRGYREITLTHPHFGTEPVEVFAIKVSDQ</sequence>
<dbReference type="EMBL" id="CP022048">
    <property type="protein sequence ID" value="ASE40946.1"/>
    <property type="molecule type" value="Genomic_DNA"/>
</dbReference>
<organism evidence="2 3">
    <name type="scientific">Brevundimonas vesicularis</name>
    <name type="common">Pseudomonas vesicularis</name>
    <dbReference type="NCBI Taxonomy" id="41276"/>
    <lineage>
        <taxon>Bacteria</taxon>
        <taxon>Pseudomonadati</taxon>
        <taxon>Pseudomonadota</taxon>
        <taxon>Alphaproteobacteria</taxon>
        <taxon>Caulobacterales</taxon>
        <taxon>Caulobacteraceae</taxon>
        <taxon>Brevundimonas</taxon>
    </lineage>
</organism>
<dbReference type="KEGG" id="bvc:CEP68_02340"/>
<dbReference type="Proteomes" id="UP000197050">
    <property type="component" value="Chromosome"/>
</dbReference>
<dbReference type="KEGG" id="bvc:CEP68_16455"/>
<dbReference type="GeneID" id="34016557"/>
<reference evidence="3" key="1">
    <citation type="submission" date="2017-06" db="EMBL/GenBank/DDBJ databases">
        <title>FDA dAtabase for Regulatory Grade micrObial Sequences (FDA-ARGOS): Supporting development and validation of Infectious Disease Dx tests.</title>
        <authorList>
            <person name="Minogue T."/>
            <person name="Wolcott M."/>
            <person name="Wasieloski L."/>
            <person name="Aguilar W."/>
            <person name="Moore D."/>
            <person name="Tallon L."/>
            <person name="Sadzewicz L."/>
            <person name="Sengamalay N."/>
            <person name="Ott S."/>
            <person name="Godinez A."/>
            <person name="Nagaraj S."/>
            <person name="Nadendla S."/>
            <person name="Geyer C."/>
            <person name="Sichtig H."/>
        </authorList>
    </citation>
    <scope>NUCLEOTIDE SEQUENCE [LARGE SCALE GENOMIC DNA]</scope>
    <source>
        <strain evidence="3">FDAARGOS_289</strain>
    </source>
</reference>
<evidence type="ECO:0000313" key="3">
    <source>
        <dbReference type="Proteomes" id="UP000197050"/>
    </source>
</evidence>
<accession>A0A1Z3UCC2</accession>
<proteinExistence type="predicted"/>
<name>A0A1Z3UCC2_BREVE</name>
<dbReference type="RefSeq" id="WP_088582246.1">
    <property type="nucleotide sequence ID" value="NZ_CP022048.2"/>
</dbReference>
<evidence type="ECO:0000313" key="2">
    <source>
        <dbReference type="EMBL" id="ASE40946.1"/>
    </source>
</evidence>
<reference evidence="2" key="2">
    <citation type="submission" date="2017-12" db="EMBL/GenBank/DDBJ databases">
        <title>FDA dAtabase for Regulatory Grade micrObial Sequences (FDA-ARGOS): Supporting development and validation of Infectious Disease Dx tests.</title>
        <authorList>
            <person name="Campos J."/>
            <person name="Goldberg B."/>
            <person name="Tallon L."/>
            <person name="Sadzewicz L."/>
            <person name="Sengamalay N."/>
            <person name="Ott S."/>
            <person name="Godinez A."/>
            <person name="Nagaraj S."/>
            <person name="Vavikolanu K."/>
            <person name="Vyas G."/>
            <person name="Nadendla S."/>
            <person name="Aluvathingal J."/>
            <person name="Geyer C."/>
            <person name="Nandy P."/>
            <person name="Hobson J."/>
            <person name="Sichtig H."/>
        </authorList>
    </citation>
    <scope>NUCLEOTIDE SEQUENCE</scope>
    <source>
        <strain evidence="2">FDAARGOS_289</strain>
    </source>
</reference>
<dbReference type="AlphaFoldDB" id="A0A1Z3UCC2"/>